<keyword evidence="7" id="KW-0520">NAD</keyword>
<dbReference type="InterPro" id="IPR036291">
    <property type="entry name" value="NAD(P)-bd_dom_sf"/>
</dbReference>
<dbReference type="VEuPathDB" id="VectorBase:AALFPA_064333"/>
<accession>A0A023ER31</accession>
<organism evidence="11">
    <name type="scientific">Aedes albopictus</name>
    <name type="common">Asian tiger mosquito</name>
    <name type="synonym">Stegomyia albopicta</name>
    <dbReference type="NCBI Taxonomy" id="7160"/>
    <lineage>
        <taxon>Eukaryota</taxon>
        <taxon>Metazoa</taxon>
        <taxon>Ecdysozoa</taxon>
        <taxon>Arthropoda</taxon>
        <taxon>Hexapoda</taxon>
        <taxon>Insecta</taxon>
        <taxon>Pterygota</taxon>
        <taxon>Neoptera</taxon>
        <taxon>Endopterygota</taxon>
        <taxon>Diptera</taxon>
        <taxon>Nematocera</taxon>
        <taxon>Culicoidea</taxon>
        <taxon>Culicidae</taxon>
        <taxon>Culicinae</taxon>
        <taxon>Aedini</taxon>
        <taxon>Aedes</taxon>
        <taxon>Stegomyia</taxon>
    </lineage>
</organism>
<evidence type="ECO:0000256" key="3">
    <source>
        <dbReference type="ARBA" id="ARBA00021582"/>
    </source>
</evidence>
<evidence type="ECO:0000259" key="9">
    <source>
        <dbReference type="Pfam" id="PF00389"/>
    </source>
</evidence>
<dbReference type="GO" id="GO:0004617">
    <property type="term" value="F:phosphoglycerate dehydrogenase activity"/>
    <property type="evidence" value="ECO:0007669"/>
    <property type="project" value="TreeGrafter"/>
</dbReference>
<evidence type="ECO:0000256" key="5">
    <source>
        <dbReference type="ARBA" id="ARBA00022990"/>
    </source>
</evidence>
<dbReference type="FunFam" id="3.40.50.720:FF:000038">
    <property type="entry name" value="D-3-phosphoglycerate dehydrogenase"/>
    <property type="match status" value="1"/>
</dbReference>
<evidence type="ECO:0000256" key="8">
    <source>
        <dbReference type="RuleBase" id="RU003719"/>
    </source>
</evidence>
<dbReference type="SUPFAM" id="SSF52283">
    <property type="entry name" value="Formate/glycerate dehydrogenase catalytic domain-like"/>
    <property type="match status" value="1"/>
</dbReference>
<dbReference type="InterPro" id="IPR029753">
    <property type="entry name" value="D-isomer_DH_CS"/>
</dbReference>
<dbReference type="PANTHER" id="PTHR42938:SF22">
    <property type="entry name" value="D-3-PHOSPHOGLYCERATE DEHYDROGENASE"/>
    <property type="match status" value="1"/>
</dbReference>
<proteinExistence type="evidence at transcript level"/>
<dbReference type="GO" id="GO:0051287">
    <property type="term" value="F:NAD binding"/>
    <property type="evidence" value="ECO:0007669"/>
    <property type="project" value="InterPro"/>
</dbReference>
<dbReference type="FunFam" id="3.40.50.720:FF:000021">
    <property type="entry name" value="D-3-phosphoglycerate dehydrogenase"/>
    <property type="match status" value="1"/>
</dbReference>
<evidence type="ECO:0000256" key="4">
    <source>
        <dbReference type="ARBA" id="ARBA00022553"/>
    </source>
</evidence>
<dbReference type="SUPFAM" id="SSF51735">
    <property type="entry name" value="NAD(P)-binding Rossmann-fold domains"/>
    <property type="match status" value="1"/>
</dbReference>
<keyword evidence="4" id="KW-0597">Phosphoprotein</keyword>
<dbReference type="Pfam" id="PF00389">
    <property type="entry name" value="2-Hacid_dh"/>
    <property type="match status" value="1"/>
</dbReference>
<reference evidence="11" key="1">
    <citation type="journal article" date="2014" name="PLoS Negl. Trop. Dis.">
        <title>Identification and characterization of seminal fluid proteins in the Asian tiger mosquito, Aedes albopictus.</title>
        <authorList>
            <person name="Boes K.E."/>
            <person name="Ribeiro J.M."/>
            <person name="Wong A."/>
            <person name="Harrington L.C."/>
            <person name="Wolfner M.F."/>
            <person name="Sirot L.K."/>
        </authorList>
    </citation>
    <scope>NUCLEOTIDE SEQUENCE</scope>
    <source>
        <tissue evidence="11">Reproductive organs</tissue>
    </source>
</reference>
<dbReference type="EMBL" id="GAPW01002504">
    <property type="protein sequence ID" value="JAC11094.1"/>
    <property type="molecule type" value="mRNA"/>
</dbReference>
<dbReference type="PROSITE" id="PS00671">
    <property type="entry name" value="D_2_HYDROXYACID_DH_3"/>
    <property type="match status" value="1"/>
</dbReference>
<protein>
    <recommendedName>
        <fullName evidence="3">D-3-phosphoglycerate dehydrogenase</fullName>
    </recommendedName>
</protein>
<feature type="domain" description="D-isomer specific 2-hydroxyacid dehydrogenase catalytic" evidence="9">
    <location>
        <begin position="8"/>
        <end position="309"/>
    </location>
</feature>
<dbReference type="InterPro" id="IPR029752">
    <property type="entry name" value="D-isomer_DH_CS1"/>
</dbReference>
<evidence type="ECO:0000256" key="2">
    <source>
        <dbReference type="ARBA" id="ARBA00011881"/>
    </source>
</evidence>
<evidence type="ECO:0000259" key="10">
    <source>
        <dbReference type="Pfam" id="PF02826"/>
    </source>
</evidence>
<comment type="subunit">
    <text evidence="2">Homotetramer.</text>
</comment>
<dbReference type="InterPro" id="IPR006140">
    <property type="entry name" value="D-isomer_DH_NAD-bd"/>
</dbReference>
<feature type="domain" description="D-isomer specific 2-hydroxyacid dehydrogenase NAD-binding" evidence="10">
    <location>
        <begin position="113"/>
        <end position="273"/>
    </location>
</feature>
<evidence type="ECO:0000256" key="1">
    <source>
        <dbReference type="ARBA" id="ARBA00005854"/>
    </source>
</evidence>
<dbReference type="InterPro" id="IPR006139">
    <property type="entry name" value="D-isomer_2_OHA_DH_cat_dom"/>
</dbReference>
<dbReference type="PROSITE" id="PS00065">
    <property type="entry name" value="D_2_HYDROXYACID_DH_1"/>
    <property type="match status" value="1"/>
</dbReference>
<dbReference type="CDD" id="cd12173">
    <property type="entry name" value="PGDH_4"/>
    <property type="match status" value="1"/>
</dbReference>
<name>A0A023ER31_AEDAL</name>
<evidence type="ECO:0000256" key="6">
    <source>
        <dbReference type="ARBA" id="ARBA00023002"/>
    </source>
</evidence>
<comment type="similarity">
    <text evidence="1 8">Belongs to the D-isomer specific 2-hydroxyacid dehydrogenase family.</text>
</comment>
<evidence type="ECO:0000313" key="11">
    <source>
        <dbReference type="EMBL" id="JAC11094.1"/>
    </source>
</evidence>
<dbReference type="VEuPathDB" id="VectorBase:AALC636_000306"/>
<dbReference type="Pfam" id="PF02826">
    <property type="entry name" value="2-Hacid_dh_C"/>
    <property type="match status" value="1"/>
</dbReference>
<dbReference type="VEuPathDB" id="VectorBase:AALF026466"/>
<evidence type="ECO:0000256" key="7">
    <source>
        <dbReference type="ARBA" id="ARBA00023027"/>
    </source>
</evidence>
<dbReference type="PANTHER" id="PTHR42938">
    <property type="entry name" value="FORMATE DEHYDROGENASE 1"/>
    <property type="match status" value="1"/>
</dbReference>
<keyword evidence="6 8" id="KW-0560">Oxidoreductase</keyword>
<dbReference type="AlphaFoldDB" id="A0A023ER31"/>
<keyword evidence="5" id="KW-0007">Acetylation</keyword>
<dbReference type="Gene3D" id="3.40.50.720">
    <property type="entry name" value="NAD(P)-binding Rossmann-like Domain"/>
    <property type="match status" value="2"/>
</dbReference>
<sequence>MPLEIKSVLVCDAVDNSCVKLLQDHGIKVDYKLKLSKDQLVKEVKGYDAVIVRSDTKITAEILDAGSGKLKAVGRAGAGVDNIDIVAATRNNVVVLNAPGGNSISACELTCFLIGALARPFCPAASSMKEGRWDRKLYSGSELYGKTLAILGLGRIGREVGIRMNAFGMRVIGFDPITTAEEARAAGIEKMELEQIWPLADYITVHTPLIPATRNLISAATLAKCKKGVRVVNVARGGIIDEAALFDALESGQCGGAALDVYPEEPPKSEARQKTHQSFEGRCKPHLGASTSEAQVRVAVEVAEQFIALTGKSTVYTQYAGVVNREVLKNVF</sequence>